<dbReference type="PANTHER" id="PTHR35503">
    <property type="entry name" value="OSJNBA0006M15.15 PROTEIN"/>
    <property type="match status" value="1"/>
</dbReference>
<sequence>MSWGSIESYPSMYSFYDDFVFIRLGNKNNLLSRAGSLLKLAHIPLNGNILGKVGGSRILGRVEISWTNVFKATNMEIVEWGIMDKENVKPMTVQITMKENQVPAIMFCTDITHFEDVLAPFNTYLVFVVQVKEPTFEYKSALNDYIWTIDRSTTVEPIEKVTPLEDPLPQPTRLTLTTFDTFEYQPKEYEFDVLSIVINDSHPTKTTRGKRVQEFIIMEGQVKTIEPELVAYKMKSTTAVGSILLVPLEDEIIPVANIQGQLSKDISSLLHMQNKFNGKMLKIQMKREGLGEAYDGDIAFTNSLKTFGGGLNDPISVMEILTPHLSFKYASYLDYQISENCRNCPEATVRPTDHRASDGPSPKLSRLRFRSTSSRTSVAFQFQQLESACSGTDISHGLACGPSGSRSPCSISGTRFRALHPYTLFV</sequence>
<accession>A0A2G2ZNK0</accession>
<name>A0A2G2ZNK0_CAPAN</name>
<dbReference type="Gramene" id="PHT83572">
    <property type="protein sequence ID" value="PHT83572"/>
    <property type="gene ID" value="T459_12015"/>
</dbReference>
<protein>
    <submittedName>
        <fullName evidence="1">Uncharacterized protein</fullName>
    </submittedName>
</protein>
<dbReference type="Proteomes" id="UP000222542">
    <property type="component" value="Unassembled WGS sequence"/>
</dbReference>
<keyword evidence="2" id="KW-1185">Reference proteome</keyword>
<comment type="caution">
    <text evidence="1">The sequence shown here is derived from an EMBL/GenBank/DDBJ whole genome shotgun (WGS) entry which is preliminary data.</text>
</comment>
<reference evidence="1 2" key="2">
    <citation type="journal article" date="2017" name="Genome Biol.">
        <title>New reference genome sequences of hot pepper reveal the massive evolution of plant disease-resistance genes by retroduplication.</title>
        <authorList>
            <person name="Kim S."/>
            <person name="Park J."/>
            <person name="Yeom S.I."/>
            <person name="Kim Y.M."/>
            <person name="Seo E."/>
            <person name="Kim K.T."/>
            <person name="Kim M.S."/>
            <person name="Lee J.M."/>
            <person name="Cheong K."/>
            <person name="Shin H.S."/>
            <person name="Kim S.B."/>
            <person name="Han K."/>
            <person name="Lee J."/>
            <person name="Park M."/>
            <person name="Lee H.A."/>
            <person name="Lee H.Y."/>
            <person name="Lee Y."/>
            <person name="Oh S."/>
            <person name="Lee J.H."/>
            <person name="Choi E."/>
            <person name="Choi E."/>
            <person name="Lee S.E."/>
            <person name="Jeon J."/>
            <person name="Kim H."/>
            <person name="Choi G."/>
            <person name="Song H."/>
            <person name="Lee J."/>
            <person name="Lee S.C."/>
            <person name="Kwon J.K."/>
            <person name="Lee H.Y."/>
            <person name="Koo N."/>
            <person name="Hong Y."/>
            <person name="Kim R.W."/>
            <person name="Kang W.H."/>
            <person name="Huh J.H."/>
            <person name="Kang B.C."/>
            <person name="Yang T.J."/>
            <person name="Lee Y.H."/>
            <person name="Bennetzen J.L."/>
            <person name="Choi D."/>
        </authorList>
    </citation>
    <scope>NUCLEOTIDE SEQUENCE [LARGE SCALE GENOMIC DNA]</scope>
    <source>
        <strain evidence="2">cv. CM334</strain>
    </source>
</reference>
<evidence type="ECO:0000313" key="1">
    <source>
        <dbReference type="EMBL" id="PHT83572.1"/>
    </source>
</evidence>
<dbReference type="STRING" id="4072.A0A2G2ZNK0"/>
<proteinExistence type="predicted"/>
<dbReference type="AlphaFoldDB" id="A0A2G2ZNK0"/>
<gene>
    <name evidence="1" type="ORF">T459_12015</name>
</gene>
<evidence type="ECO:0000313" key="2">
    <source>
        <dbReference type="Proteomes" id="UP000222542"/>
    </source>
</evidence>
<dbReference type="EMBL" id="AYRZ02000004">
    <property type="protein sequence ID" value="PHT83572.1"/>
    <property type="molecule type" value="Genomic_DNA"/>
</dbReference>
<organism evidence="1 2">
    <name type="scientific">Capsicum annuum</name>
    <name type="common">Capsicum pepper</name>
    <dbReference type="NCBI Taxonomy" id="4072"/>
    <lineage>
        <taxon>Eukaryota</taxon>
        <taxon>Viridiplantae</taxon>
        <taxon>Streptophyta</taxon>
        <taxon>Embryophyta</taxon>
        <taxon>Tracheophyta</taxon>
        <taxon>Spermatophyta</taxon>
        <taxon>Magnoliopsida</taxon>
        <taxon>eudicotyledons</taxon>
        <taxon>Gunneridae</taxon>
        <taxon>Pentapetalae</taxon>
        <taxon>asterids</taxon>
        <taxon>lamiids</taxon>
        <taxon>Solanales</taxon>
        <taxon>Solanaceae</taxon>
        <taxon>Solanoideae</taxon>
        <taxon>Capsiceae</taxon>
        <taxon>Capsicum</taxon>
    </lineage>
</organism>
<reference evidence="1 2" key="1">
    <citation type="journal article" date="2014" name="Nat. Genet.">
        <title>Genome sequence of the hot pepper provides insights into the evolution of pungency in Capsicum species.</title>
        <authorList>
            <person name="Kim S."/>
            <person name="Park M."/>
            <person name="Yeom S.I."/>
            <person name="Kim Y.M."/>
            <person name="Lee J.M."/>
            <person name="Lee H.A."/>
            <person name="Seo E."/>
            <person name="Choi J."/>
            <person name="Cheong K."/>
            <person name="Kim K.T."/>
            <person name="Jung K."/>
            <person name="Lee G.W."/>
            <person name="Oh S.K."/>
            <person name="Bae C."/>
            <person name="Kim S.B."/>
            <person name="Lee H.Y."/>
            <person name="Kim S.Y."/>
            <person name="Kim M.S."/>
            <person name="Kang B.C."/>
            <person name="Jo Y.D."/>
            <person name="Yang H.B."/>
            <person name="Jeong H.J."/>
            <person name="Kang W.H."/>
            <person name="Kwon J.K."/>
            <person name="Shin C."/>
            <person name="Lim J.Y."/>
            <person name="Park J.H."/>
            <person name="Huh J.H."/>
            <person name="Kim J.S."/>
            <person name="Kim B.D."/>
            <person name="Cohen O."/>
            <person name="Paran I."/>
            <person name="Suh M.C."/>
            <person name="Lee S.B."/>
            <person name="Kim Y.K."/>
            <person name="Shin Y."/>
            <person name="Noh S.J."/>
            <person name="Park J."/>
            <person name="Seo Y.S."/>
            <person name="Kwon S.Y."/>
            <person name="Kim H.A."/>
            <person name="Park J.M."/>
            <person name="Kim H.J."/>
            <person name="Choi S.B."/>
            <person name="Bosland P.W."/>
            <person name="Reeves G."/>
            <person name="Jo S.H."/>
            <person name="Lee B.W."/>
            <person name="Cho H.T."/>
            <person name="Choi H.S."/>
            <person name="Lee M.S."/>
            <person name="Yu Y."/>
            <person name="Do Choi Y."/>
            <person name="Park B.S."/>
            <person name="van Deynze A."/>
            <person name="Ashrafi H."/>
            <person name="Hill T."/>
            <person name="Kim W.T."/>
            <person name="Pai H.S."/>
            <person name="Ahn H.K."/>
            <person name="Yeam I."/>
            <person name="Giovannoni J.J."/>
            <person name="Rose J.K."/>
            <person name="Sorensen I."/>
            <person name="Lee S.J."/>
            <person name="Kim R.W."/>
            <person name="Choi I.Y."/>
            <person name="Choi B.S."/>
            <person name="Lim J.S."/>
            <person name="Lee Y.H."/>
            <person name="Choi D."/>
        </authorList>
    </citation>
    <scope>NUCLEOTIDE SEQUENCE [LARGE SCALE GENOMIC DNA]</scope>
    <source>
        <strain evidence="2">cv. CM334</strain>
    </source>
</reference>
<dbReference type="PANTHER" id="PTHR35503:SF2">
    <property type="entry name" value="OS04G0455700 PROTEIN"/>
    <property type="match status" value="1"/>
</dbReference>